<dbReference type="Pfam" id="PF07690">
    <property type="entry name" value="MFS_1"/>
    <property type="match status" value="1"/>
</dbReference>
<feature type="transmembrane region" description="Helical" evidence="5">
    <location>
        <begin position="341"/>
        <end position="367"/>
    </location>
</feature>
<feature type="transmembrane region" description="Helical" evidence="5">
    <location>
        <begin position="413"/>
        <end position="433"/>
    </location>
</feature>
<feature type="domain" description="Major facilitator superfamily (MFS) profile" evidence="6">
    <location>
        <begin position="95"/>
        <end position="533"/>
    </location>
</feature>
<gene>
    <name evidence="7" type="ORF">PRZ48_005513</name>
</gene>
<feature type="transmembrane region" description="Helical" evidence="5">
    <location>
        <begin position="167"/>
        <end position="188"/>
    </location>
</feature>
<reference evidence="7 8" key="1">
    <citation type="journal article" date="2023" name="G3 (Bethesda)">
        <title>A chromosome-level genome assembly of Zasmidium syzygii isolated from banana leaves.</title>
        <authorList>
            <person name="van Westerhoven A.C."/>
            <person name="Mehrabi R."/>
            <person name="Talebi R."/>
            <person name="Steentjes M.B.F."/>
            <person name="Corcolon B."/>
            <person name="Chong P.A."/>
            <person name="Kema G.H.J."/>
            <person name="Seidl M.F."/>
        </authorList>
    </citation>
    <scope>NUCLEOTIDE SEQUENCE [LARGE SCALE GENOMIC DNA]</scope>
    <source>
        <strain evidence="7 8">P124</strain>
    </source>
</reference>
<protein>
    <recommendedName>
        <fullName evidence="6">Major facilitator superfamily (MFS) profile domain-containing protein</fullName>
    </recommendedName>
</protein>
<dbReference type="PANTHER" id="PTHR23502:SF23">
    <property type="entry name" value="FLUCONAZOLE RESISTANCE PROTEIN 1"/>
    <property type="match status" value="1"/>
</dbReference>
<feature type="transmembrane region" description="Helical" evidence="5">
    <location>
        <begin position="373"/>
        <end position="393"/>
    </location>
</feature>
<dbReference type="InterPro" id="IPR011701">
    <property type="entry name" value="MFS"/>
</dbReference>
<feature type="transmembrane region" description="Helical" evidence="5">
    <location>
        <begin position="99"/>
        <end position="119"/>
    </location>
</feature>
<evidence type="ECO:0000256" key="1">
    <source>
        <dbReference type="ARBA" id="ARBA00004141"/>
    </source>
</evidence>
<dbReference type="SUPFAM" id="SSF103473">
    <property type="entry name" value="MFS general substrate transporter"/>
    <property type="match status" value="1"/>
</dbReference>
<evidence type="ECO:0000256" key="2">
    <source>
        <dbReference type="ARBA" id="ARBA00022692"/>
    </source>
</evidence>
<evidence type="ECO:0000259" key="6">
    <source>
        <dbReference type="PROSITE" id="PS50850"/>
    </source>
</evidence>
<feature type="transmembrane region" description="Helical" evidence="5">
    <location>
        <begin position="194"/>
        <end position="216"/>
    </location>
</feature>
<dbReference type="PROSITE" id="PS50850">
    <property type="entry name" value="MFS"/>
    <property type="match status" value="1"/>
</dbReference>
<dbReference type="PANTHER" id="PTHR23502">
    <property type="entry name" value="MAJOR FACILITATOR SUPERFAMILY"/>
    <property type="match status" value="1"/>
</dbReference>
<keyword evidence="2 5" id="KW-0812">Transmembrane</keyword>
<sequence>MPATALFRETFAGRTINLISGGYLLAPPDPQVPSKEKAALALSRSNTLSLNRTISRPSFIPDPEAAAEIVEKGASAYLVDWNGEDDPENPQNWSLGTKLYCSGVVDFLTFSIYIGSAIYTSGVQGVEEQFHVSSVVATLGLSLFVFGYGLGPMILAPFAEAPPIGRMPVYVITHLIFIFLNFGVVYATNIGMLLAFRFLTGFFGSPVLGIGGSSLADVWSPKKAPYAIGIWGIFAICGPVLGPLVAGFAVEAKGWQWSIWELIWLNGFCAVIVILTLPETSADTILFRRAERLRKLTGDINYKSAAEIEVEKTPIKEVLLSALVRPFYLCFREPILLVQNLYLGLVYAVLYCWFEAFPIVFLGVYNFTLGELGLAYIGLLVGTAIFTPVYFFWIRKRVEPQIYLGSRLKPEKWLQAAIVGSLFLPICLFWFGWSARPSIHWIMPIIGSVFFPIGAGTLFNAILSYQSMAYPKVVGSVLAGNDFMRAMMGGAFPIFAGAMFGNLGIDWGCTLLAFLSVAFIPIPIAIYYYGERLRNASKYARHDM</sequence>
<dbReference type="InterPro" id="IPR036259">
    <property type="entry name" value="MFS_trans_sf"/>
</dbReference>
<accession>A0ABR0EST7</accession>
<feature type="transmembrane region" description="Helical" evidence="5">
    <location>
        <begin position="131"/>
        <end position="155"/>
    </location>
</feature>
<feature type="transmembrane region" description="Helical" evidence="5">
    <location>
        <begin position="511"/>
        <end position="529"/>
    </location>
</feature>
<evidence type="ECO:0000256" key="5">
    <source>
        <dbReference type="SAM" id="Phobius"/>
    </source>
</evidence>
<evidence type="ECO:0000256" key="4">
    <source>
        <dbReference type="ARBA" id="ARBA00023136"/>
    </source>
</evidence>
<comment type="subcellular location">
    <subcellularLocation>
        <location evidence="1">Membrane</location>
        <topology evidence="1">Multi-pass membrane protein</topology>
    </subcellularLocation>
</comment>
<dbReference type="InterPro" id="IPR020846">
    <property type="entry name" value="MFS_dom"/>
</dbReference>
<dbReference type="EMBL" id="JAXOVC010000003">
    <property type="protein sequence ID" value="KAK4504597.1"/>
    <property type="molecule type" value="Genomic_DNA"/>
</dbReference>
<keyword evidence="8" id="KW-1185">Reference proteome</keyword>
<keyword evidence="4 5" id="KW-0472">Membrane</keyword>
<keyword evidence="3 5" id="KW-1133">Transmembrane helix</keyword>
<dbReference type="Proteomes" id="UP001305779">
    <property type="component" value="Unassembled WGS sequence"/>
</dbReference>
<comment type="caution">
    <text evidence="7">The sequence shown here is derived from an EMBL/GenBank/DDBJ whole genome shotgun (WGS) entry which is preliminary data.</text>
</comment>
<name>A0ABR0EST7_ZASCE</name>
<evidence type="ECO:0000313" key="8">
    <source>
        <dbReference type="Proteomes" id="UP001305779"/>
    </source>
</evidence>
<evidence type="ECO:0000313" key="7">
    <source>
        <dbReference type="EMBL" id="KAK4504597.1"/>
    </source>
</evidence>
<dbReference type="CDD" id="cd17323">
    <property type="entry name" value="MFS_Tpo1_MDR_like"/>
    <property type="match status" value="1"/>
</dbReference>
<dbReference type="Gene3D" id="1.20.1250.20">
    <property type="entry name" value="MFS general substrate transporter like domains"/>
    <property type="match status" value="1"/>
</dbReference>
<feature type="transmembrane region" description="Helical" evidence="5">
    <location>
        <begin position="439"/>
        <end position="463"/>
    </location>
</feature>
<proteinExistence type="predicted"/>
<feature type="transmembrane region" description="Helical" evidence="5">
    <location>
        <begin position="228"/>
        <end position="250"/>
    </location>
</feature>
<organism evidence="7 8">
    <name type="scientific">Zasmidium cellare</name>
    <name type="common">Wine cellar mold</name>
    <name type="synonym">Racodium cellare</name>
    <dbReference type="NCBI Taxonomy" id="395010"/>
    <lineage>
        <taxon>Eukaryota</taxon>
        <taxon>Fungi</taxon>
        <taxon>Dikarya</taxon>
        <taxon>Ascomycota</taxon>
        <taxon>Pezizomycotina</taxon>
        <taxon>Dothideomycetes</taxon>
        <taxon>Dothideomycetidae</taxon>
        <taxon>Mycosphaerellales</taxon>
        <taxon>Mycosphaerellaceae</taxon>
        <taxon>Zasmidium</taxon>
    </lineage>
</organism>
<evidence type="ECO:0000256" key="3">
    <source>
        <dbReference type="ARBA" id="ARBA00022989"/>
    </source>
</evidence>
<feature type="transmembrane region" description="Helical" evidence="5">
    <location>
        <begin position="483"/>
        <end position="505"/>
    </location>
</feature>
<feature type="transmembrane region" description="Helical" evidence="5">
    <location>
        <begin position="262"/>
        <end position="287"/>
    </location>
</feature>